<dbReference type="Gene3D" id="1.25.40.10">
    <property type="entry name" value="Tetratricopeptide repeat domain"/>
    <property type="match status" value="1"/>
</dbReference>
<proteinExistence type="inferred from homology"/>
<dbReference type="AlphaFoldDB" id="A0A5Q6RR39"/>
<dbReference type="InterPro" id="IPR003593">
    <property type="entry name" value="AAA+_ATPase"/>
</dbReference>
<evidence type="ECO:0000256" key="3">
    <source>
        <dbReference type="ARBA" id="ARBA00023054"/>
    </source>
</evidence>
<evidence type="ECO:0000256" key="1">
    <source>
        <dbReference type="ARBA" id="ARBA00022741"/>
    </source>
</evidence>
<dbReference type="InterPro" id="IPR003960">
    <property type="entry name" value="ATPase_AAA_CS"/>
</dbReference>
<evidence type="ECO:0000313" key="7">
    <source>
        <dbReference type="Proteomes" id="UP000307768"/>
    </source>
</evidence>
<evidence type="ECO:0000256" key="2">
    <source>
        <dbReference type="ARBA" id="ARBA00022840"/>
    </source>
</evidence>
<sequence>MTTPGRSRIDGLRAALEASPDNETLLLLLAEALRADGEGDAALDLYERLLATHALPAHDALAVADLALALGRLGVARGCLEVARNGGEVEGLADLELRITTALATSDAPIAQAAETVRFSDVGGLDHLKKVLHRMIVMPYVRPDLYAKYGRRGGGGVMLYGPPGCGKTLVARAVAGECGLPFVPIRIEDIVSPYFGASETNLAEVFAHARALAPCVVFIDELDALAYKRHRAEGDSARRLTNVLLQAMDGVGSDTTDILVLGASNEPWDVDTALVRPGRFDRHVFITPPDADARAVILRRLLRDVHTDARAIDRVVARTDFFSGADLRAVVERAADRAIDRALDTGDEAPLGAADLDHALTDLRPSTLDWLRRARDHVEFSNADDRWEDVAAYLRSRPIRKRL</sequence>
<dbReference type="Gene3D" id="1.10.8.60">
    <property type="match status" value="1"/>
</dbReference>
<protein>
    <submittedName>
        <fullName evidence="6">ATP-binding protein</fullName>
    </submittedName>
</protein>
<feature type="domain" description="AAA+ ATPase" evidence="5">
    <location>
        <begin position="153"/>
        <end position="290"/>
    </location>
</feature>
<dbReference type="SUPFAM" id="SSF52540">
    <property type="entry name" value="P-loop containing nucleoside triphosphate hydrolases"/>
    <property type="match status" value="1"/>
</dbReference>
<dbReference type="InterPro" id="IPR027417">
    <property type="entry name" value="P-loop_NTPase"/>
</dbReference>
<dbReference type="EMBL" id="VDFQ02000005">
    <property type="protein sequence ID" value="KAA1420455.1"/>
    <property type="molecule type" value="Genomic_DNA"/>
</dbReference>
<dbReference type="PANTHER" id="PTHR23077">
    <property type="entry name" value="AAA-FAMILY ATPASE"/>
    <property type="match status" value="1"/>
</dbReference>
<keyword evidence="1 4" id="KW-0547">Nucleotide-binding</keyword>
<dbReference type="InterPro" id="IPR050168">
    <property type="entry name" value="AAA_ATPase_domain"/>
</dbReference>
<dbReference type="Pfam" id="PF17862">
    <property type="entry name" value="AAA_lid_3"/>
    <property type="match status" value="1"/>
</dbReference>
<dbReference type="RefSeq" id="WP_149770624.1">
    <property type="nucleotide sequence ID" value="NZ_VDFQ02000005.1"/>
</dbReference>
<comment type="similarity">
    <text evidence="4">Belongs to the AAA ATPase family.</text>
</comment>
<dbReference type="GO" id="GO:0005524">
    <property type="term" value="F:ATP binding"/>
    <property type="evidence" value="ECO:0007669"/>
    <property type="project" value="UniProtKB-KW"/>
</dbReference>
<dbReference type="Pfam" id="PF00004">
    <property type="entry name" value="AAA"/>
    <property type="match status" value="1"/>
</dbReference>
<accession>A0A5Q6RR39</accession>
<comment type="caution">
    <text evidence="6">The sequence shown here is derived from an EMBL/GenBank/DDBJ whole genome shotgun (WGS) entry which is preliminary data.</text>
</comment>
<dbReference type="SMART" id="SM00382">
    <property type="entry name" value="AAA"/>
    <property type="match status" value="1"/>
</dbReference>
<evidence type="ECO:0000313" key="6">
    <source>
        <dbReference type="EMBL" id="KAA1420455.1"/>
    </source>
</evidence>
<gene>
    <name evidence="6" type="ORF">FE697_015940</name>
</gene>
<dbReference type="GO" id="GO:0016887">
    <property type="term" value="F:ATP hydrolysis activity"/>
    <property type="evidence" value="ECO:0007669"/>
    <property type="project" value="InterPro"/>
</dbReference>
<reference evidence="6 7" key="1">
    <citation type="submission" date="2019-09" db="EMBL/GenBank/DDBJ databases">
        <title>Mumia zhuanghuii sp. nov. isolated from the intestinal contents of plateau pika (Ochotona curzoniae) in the Qinghai-Tibet plateau of China.</title>
        <authorList>
            <person name="Tian Z."/>
        </authorList>
    </citation>
    <scope>NUCLEOTIDE SEQUENCE [LARGE SCALE GENOMIC DNA]</scope>
    <source>
        <strain evidence="7">350</strain>
    </source>
</reference>
<dbReference type="Proteomes" id="UP000307768">
    <property type="component" value="Unassembled WGS sequence"/>
</dbReference>
<keyword evidence="3" id="KW-0175">Coiled coil</keyword>
<dbReference type="PANTHER" id="PTHR23077:SF171">
    <property type="entry name" value="NUCLEAR VALOSIN-CONTAINING PROTEIN-LIKE"/>
    <property type="match status" value="1"/>
</dbReference>
<evidence type="ECO:0000256" key="4">
    <source>
        <dbReference type="RuleBase" id="RU003651"/>
    </source>
</evidence>
<keyword evidence="2 4" id="KW-0067">ATP-binding</keyword>
<dbReference type="FunFam" id="3.40.50.300:FF:001025">
    <property type="entry name" value="ATPase family, AAA domain-containing 2B"/>
    <property type="match status" value="1"/>
</dbReference>
<dbReference type="Gene3D" id="3.40.50.300">
    <property type="entry name" value="P-loop containing nucleotide triphosphate hydrolases"/>
    <property type="match status" value="1"/>
</dbReference>
<dbReference type="InterPro" id="IPR041569">
    <property type="entry name" value="AAA_lid_3"/>
</dbReference>
<dbReference type="OrthoDB" id="9809379at2"/>
<dbReference type="InterPro" id="IPR011990">
    <property type="entry name" value="TPR-like_helical_dom_sf"/>
</dbReference>
<organism evidence="6 7">
    <name type="scientific">Mumia zhuanghuii</name>
    <dbReference type="NCBI Taxonomy" id="2585211"/>
    <lineage>
        <taxon>Bacteria</taxon>
        <taxon>Bacillati</taxon>
        <taxon>Actinomycetota</taxon>
        <taxon>Actinomycetes</taxon>
        <taxon>Propionibacteriales</taxon>
        <taxon>Nocardioidaceae</taxon>
        <taxon>Mumia</taxon>
    </lineage>
</organism>
<dbReference type="InterPro" id="IPR003959">
    <property type="entry name" value="ATPase_AAA_core"/>
</dbReference>
<name>A0A5Q6RR39_9ACTN</name>
<dbReference type="PROSITE" id="PS00674">
    <property type="entry name" value="AAA"/>
    <property type="match status" value="1"/>
</dbReference>
<evidence type="ECO:0000259" key="5">
    <source>
        <dbReference type="SMART" id="SM00382"/>
    </source>
</evidence>